<reference evidence="2" key="1">
    <citation type="journal article" date="2019" name="Int. J. Syst. Evol. Microbiol.">
        <title>The Global Catalogue of Microorganisms (GCM) 10K type strain sequencing project: providing services to taxonomists for standard genome sequencing and annotation.</title>
        <authorList>
            <consortium name="The Broad Institute Genomics Platform"/>
            <consortium name="The Broad Institute Genome Sequencing Center for Infectious Disease"/>
            <person name="Wu L."/>
            <person name="Ma J."/>
        </authorList>
    </citation>
    <scope>NUCLEOTIDE SEQUENCE [LARGE SCALE GENOMIC DNA]</scope>
    <source>
        <strain evidence="2">CECT 7184</strain>
    </source>
</reference>
<gene>
    <name evidence="1" type="ORF">ACFPU1_08710</name>
</gene>
<dbReference type="EMBL" id="JBHSOZ010000003">
    <property type="protein sequence ID" value="MFC5712860.1"/>
    <property type="molecule type" value="Genomic_DNA"/>
</dbReference>
<evidence type="ECO:0000313" key="1">
    <source>
        <dbReference type="EMBL" id="MFC5712860.1"/>
    </source>
</evidence>
<name>A0ABW0YK92_9BACI</name>
<accession>A0ABW0YK92</accession>
<comment type="caution">
    <text evidence="1">The sequence shown here is derived from an EMBL/GenBank/DDBJ whole genome shotgun (WGS) entry which is preliminary data.</text>
</comment>
<evidence type="ECO:0000313" key="2">
    <source>
        <dbReference type="Proteomes" id="UP001596142"/>
    </source>
</evidence>
<proteinExistence type="predicted"/>
<protein>
    <submittedName>
        <fullName evidence="1">Uncharacterized protein</fullName>
    </submittedName>
</protein>
<dbReference type="Proteomes" id="UP001596142">
    <property type="component" value="Unassembled WGS sequence"/>
</dbReference>
<organism evidence="1 2">
    <name type="scientific">Thalassorhabdus alkalitolerans</name>
    <dbReference type="NCBI Taxonomy" id="2282697"/>
    <lineage>
        <taxon>Bacteria</taxon>
        <taxon>Bacillati</taxon>
        <taxon>Bacillota</taxon>
        <taxon>Bacilli</taxon>
        <taxon>Bacillales</taxon>
        <taxon>Bacillaceae</taxon>
        <taxon>Thalassorhabdus</taxon>
    </lineage>
</organism>
<sequence>MIILPFVFIGGTFGSLMLLNKQINKKEAEENRADLRDLPYHH</sequence>
<dbReference type="RefSeq" id="WP_269758149.1">
    <property type="nucleotide sequence ID" value="NZ_JBHSOZ010000003.1"/>
</dbReference>
<keyword evidence="2" id="KW-1185">Reference proteome</keyword>